<keyword evidence="2" id="KW-1185">Reference proteome</keyword>
<evidence type="ECO:0000313" key="1">
    <source>
        <dbReference type="EnsemblPlants" id="KQL15774"/>
    </source>
</evidence>
<dbReference type="AlphaFoldDB" id="K3ZFM9"/>
<sequence>MTRTYIKYLVMDKHKYSLFVPHLVTVTCKYVLY</sequence>
<reference evidence="1" key="2">
    <citation type="submission" date="2018-08" db="UniProtKB">
        <authorList>
            <consortium name="EnsemblPlants"/>
        </authorList>
    </citation>
    <scope>IDENTIFICATION</scope>
    <source>
        <strain evidence="1">Yugu1</strain>
    </source>
</reference>
<dbReference type="EnsemblPlants" id="KQL15774">
    <property type="protein sequence ID" value="KQL15774"/>
    <property type="gene ID" value="SETIT_025381mg"/>
</dbReference>
<dbReference type="Gramene" id="KQL15774">
    <property type="protein sequence ID" value="KQL15774"/>
    <property type="gene ID" value="SETIT_025381mg"/>
</dbReference>
<dbReference type="Proteomes" id="UP000004995">
    <property type="component" value="Unassembled WGS sequence"/>
</dbReference>
<evidence type="ECO:0000313" key="2">
    <source>
        <dbReference type="Proteomes" id="UP000004995"/>
    </source>
</evidence>
<name>K3ZFM9_SETIT</name>
<dbReference type="InParanoid" id="K3ZFM9"/>
<organism evidence="1 2">
    <name type="scientific">Setaria italica</name>
    <name type="common">Foxtail millet</name>
    <name type="synonym">Panicum italicum</name>
    <dbReference type="NCBI Taxonomy" id="4555"/>
    <lineage>
        <taxon>Eukaryota</taxon>
        <taxon>Viridiplantae</taxon>
        <taxon>Streptophyta</taxon>
        <taxon>Embryophyta</taxon>
        <taxon>Tracheophyta</taxon>
        <taxon>Spermatophyta</taxon>
        <taxon>Magnoliopsida</taxon>
        <taxon>Liliopsida</taxon>
        <taxon>Poales</taxon>
        <taxon>Poaceae</taxon>
        <taxon>PACMAD clade</taxon>
        <taxon>Panicoideae</taxon>
        <taxon>Panicodae</taxon>
        <taxon>Paniceae</taxon>
        <taxon>Cenchrinae</taxon>
        <taxon>Setaria</taxon>
    </lineage>
</organism>
<reference evidence="2" key="1">
    <citation type="journal article" date="2012" name="Nat. Biotechnol.">
        <title>Reference genome sequence of the model plant Setaria.</title>
        <authorList>
            <person name="Bennetzen J.L."/>
            <person name="Schmutz J."/>
            <person name="Wang H."/>
            <person name="Percifield R."/>
            <person name="Hawkins J."/>
            <person name="Pontaroli A.C."/>
            <person name="Estep M."/>
            <person name="Feng L."/>
            <person name="Vaughn J.N."/>
            <person name="Grimwood J."/>
            <person name="Jenkins J."/>
            <person name="Barry K."/>
            <person name="Lindquist E."/>
            <person name="Hellsten U."/>
            <person name="Deshpande S."/>
            <person name="Wang X."/>
            <person name="Wu X."/>
            <person name="Mitros T."/>
            <person name="Triplett J."/>
            <person name="Yang X."/>
            <person name="Ye C.Y."/>
            <person name="Mauro-Herrera M."/>
            <person name="Wang L."/>
            <person name="Li P."/>
            <person name="Sharma M."/>
            <person name="Sharma R."/>
            <person name="Ronald P.C."/>
            <person name="Panaud O."/>
            <person name="Kellogg E.A."/>
            <person name="Brutnell T.P."/>
            <person name="Doust A.N."/>
            <person name="Tuskan G.A."/>
            <person name="Rokhsar D."/>
            <person name="Devos K.M."/>
        </authorList>
    </citation>
    <scope>NUCLEOTIDE SEQUENCE [LARGE SCALE GENOMIC DNA]</scope>
    <source>
        <strain evidence="2">cv. Yugu1</strain>
    </source>
</reference>
<protein>
    <submittedName>
        <fullName evidence="1">Uncharacterized protein</fullName>
    </submittedName>
</protein>
<dbReference type="HOGENOM" id="CLU_3385619_0_0_1"/>
<proteinExistence type="predicted"/>
<accession>K3ZFM9</accession>
<dbReference type="EMBL" id="AGNK02001779">
    <property type="status" value="NOT_ANNOTATED_CDS"/>
    <property type="molecule type" value="Genomic_DNA"/>
</dbReference>